<organism evidence="1 2">
    <name type="scientific">Gigaspora margarita</name>
    <dbReference type="NCBI Taxonomy" id="4874"/>
    <lineage>
        <taxon>Eukaryota</taxon>
        <taxon>Fungi</taxon>
        <taxon>Fungi incertae sedis</taxon>
        <taxon>Mucoromycota</taxon>
        <taxon>Glomeromycotina</taxon>
        <taxon>Glomeromycetes</taxon>
        <taxon>Diversisporales</taxon>
        <taxon>Gigasporaceae</taxon>
        <taxon>Gigaspora</taxon>
    </lineage>
</organism>
<reference evidence="1 2" key="1">
    <citation type="submission" date="2021-06" db="EMBL/GenBank/DDBJ databases">
        <authorList>
            <person name="Kallberg Y."/>
            <person name="Tangrot J."/>
            <person name="Rosling A."/>
        </authorList>
    </citation>
    <scope>NUCLEOTIDE SEQUENCE [LARGE SCALE GENOMIC DNA]</scope>
    <source>
        <strain evidence="1 2">120-4 pot B 10/14</strain>
    </source>
</reference>
<dbReference type="Proteomes" id="UP000789901">
    <property type="component" value="Unassembled WGS sequence"/>
</dbReference>
<proteinExistence type="predicted"/>
<comment type="caution">
    <text evidence="1">The sequence shown here is derived from an EMBL/GenBank/DDBJ whole genome shotgun (WGS) entry which is preliminary data.</text>
</comment>
<feature type="non-terminal residue" evidence="1">
    <location>
        <position position="51"/>
    </location>
</feature>
<evidence type="ECO:0000313" key="2">
    <source>
        <dbReference type="Proteomes" id="UP000789901"/>
    </source>
</evidence>
<name>A0ABN7XS95_GIGMA</name>
<accession>A0ABN7XS95</accession>
<keyword evidence="2" id="KW-1185">Reference proteome</keyword>
<sequence>HFDFISTISVLSLKPSFGGFHHFNFVLLESICKYCWGYATTFETFVTNDIY</sequence>
<dbReference type="EMBL" id="CAJVQB010168500">
    <property type="protein sequence ID" value="CAG8857233.1"/>
    <property type="molecule type" value="Genomic_DNA"/>
</dbReference>
<feature type="non-terminal residue" evidence="1">
    <location>
        <position position="1"/>
    </location>
</feature>
<gene>
    <name evidence="1" type="ORF">GMARGA_LOCUS46054</name>
</gene>
<protein>
    <submittedName>
        <fullName evidence="1">29248_t:CDS:1</fullName>
    </submittedName>
</protein>
<evidence type="ECO:0000313" key="1">
    <source>
        <dbReference type="EMBL" id="CAG8857233.1"/>
    </source>
</evidence>